<proteinExistence type="inferred from homology"/>
<dbReference type="EMBL" id="JBHRYJ010000001">
    <property type="protein sequence ID" value="MFC3675502.1"/>
    <property type="molecule type" value="Genomic_DNA"/>
</dbReference>
<dbReference type="Gene3D" id="3.90.1590.10">
    <property type="entry name" value="glutathione-dependent formaldehyde- activating enzyme (gfa)"/>
    <property type="match status" value="1"/>
</dbReference>
<dbReference type="InterPro" id="IPR011057">
    <property type="entry name" value="Mss4-like_sf"/>
</dbReference>
<evidence type="ECO:0000313" key="6">
    <source>
        <dbReference type="EMBL" id="MFC3675502.1"/>
    </source>
</evidence>
<gene>
    <name evidence="6" type="ORF">ACFOOQ_08110</name>
</gene>
<dbReference type="Pfam" id="PF04828">
    <property type="entry name" value="GFA"/>
    <property type="match status" value="1"/>
</dbReference>
<dbReference type="PROSITE" id="PS51891">
    <property type="entry name" value="CENP_V_GFA"/>
    <property type="match status" value="1"/>
</dbReference>
<dbReference type="PANTHER" id="PTHR33337">
    <property type="entry name" value="GFA DOMAIN-CONTAINING PROTEIN"/>
    <property type="match status" value="1"/>
</dbReference>
<evidence type="ECO:0000313" key="7">
    <source>
        <dbReference type="Proteomes" id="UP001595711"/>
    </source>
</evidence>
<dbReference type="RefSeq" id="WP_379724199.1">
    <property type="nucleotide sequence ID" value="NZ_JBHRYJ010000001.1"/>
</dbReference>
<evidence type="ECO:0000259" key="5">
    <source>
        <dbReference type="PROSITE" id="PS51891"/>
    </source>
</evidence>
<dbReference type="Proteomes" id="UP001595711">
    <property type="component" value="Unassembled WGS sequence"/>
</dbReference>
<feature type="domain" description="CENP-V/GFA" evidence="5">
    <location>
        <begin position="5"/>
        <end position="130"/>
    </location>
</feature>
<accession>A0ABV7VEZ8</accession>
<comment type="caution">
    <text evidence="6">The sequence shown here is derived from an EMBL/GenBank/DDBJ whole genome shotgun (WGS) entry which is preliminary data.</text>
</comment>
<evidence type="ECO:0000256" key="1">
    <source>
        <dbReference type="ARBA" id="ARBA00005495"/>
    </source>
</evidence>
<dbReference type="InterPro" id="IPR006913">
    <property type="entry name" value="CENP-V/GFA"/>
</dbReference>
<evidence type="ECO:0000256" key="4">
    <source>
        <dbReference type="ARBA" id="ARBA00023239"/>
    </source>
</evidence>
<reference evidence="7" key="1">
    <citation type="journal article" date="2019" name="Int. J. Syst. Evol. Microbiol.">
        <title>The Global Catalogue of Microorganisms (GCM) 10K type strain sequencing project: providing services to taxonomists for standard genome sequencing and annotation.</title>
        <authorList>
            <consortium name="The Broad Institute Genomics Platform"/>
            <consortium name="The Broad Institute Genome Sequencing Center for Infectious Disease"/>
            <person name="Wu L."/>
            <person name="Ma J."/>
        </authorList>
    </citation>
    <scope>NUCLEOTIDE SEQUENCE [LARGE SCALE GENOMIC DNA]</scope>
    <source>
        <strain evidence="7">KCTC 42182</strain>
    </source>
</reference>
<keyword evidence="7" id="KW-1185">Reference proteome</keyword>
<keyword evidence="4" id="KW-0456">Lyase</keyword>
<evidence type="ECO:0000256" key="3">
    <source>
        <dbReference type="ARBA" id="ARBA00022833"/>
    </source>
</evidence>
<sequence>MPMHLEGSCRCGAVTFALDSHTPVPYQLCYCSICRKTAGGGGYAINLGGISASLTLKGKRSIGLYQAVICEDDGSNCVTSSGQRHFCKKCATALWLYDPSWPELIHPFASAIDTPLPPAPSRVHLMLRYKPAWVRPQLGPRDEVFDEYPELSLADWHKRHGAWVE</sequence>
<protein>
    <submittedName>
        <fullName evidence="6">GFA family protein</fullName>
    </submittedName>
</protein>
<keyword evidence="2" id="KW-0479">Metal-binding</keyword>
<dbReference type="SUPFAM" id="SSF51316">
    <property type="entry name" value="Mss4-like"/>
    <property type="match status" value="1"/>
</dbReference>
<dbReference type="PANTHER" id="PTHR33337:SF44">
    <property type="entry name" value="DUF636 DOMAIN PROTEIN (AFU_ORTHOLOGUE AFUA_1G09754)"/>
    <property type="match status" value="1"/>
</dbReference>
<name>A0ABV7VEZ8_9PROT</name>
<comment type="similarity">
    <text evidence="1">Belongs to the Gfa family.</text>
</comment>
<keyword evidence="3" id="KW-0862">Zinc</keyword>
<organism evidence="6 7">
    <name type="scientific">Ferrovibrio xuzhouensis</name>
    <dbReference type="NCBI Taxonomy" id="1576914"/>
    <lineage>
        <taxon>Bacteria</taxon>
        <taxon>Pseudomonadati</taxon>
        <taxon>Pseudomonadota</taxon>
        <taxon>Alphaproteobacteria</taxon>
        <taxon>Rhodospirillales</taxon>
        <taxon>Rhodospirillaceae</taxon>
        <taxon>Ferrovibrio</taxon>
    </lineage>
</organism>
<evidence type="ECO:0000256" key="2">
    <source>
        <dbReference type="ARBA" id="ARBA00022723"/>
    </source>
</evidence>